<proteinExistence type="predicted"/>
<keyword evidence="1" id="KW-0472">Membrane</keyword>
<organism evidence="2 3">
    <name type="scientific">Trichinella britovi</name>
    <name type="common">Parasitic roundworm</name>
    <dbReference type="NCBI Taxonomy" id="45882"/>
    <lineage>
        <taxon>Eukaryota</taxon>
        <taxon>Metazoa</taxon>
        <taxon>Ecdysozoa</taxon>
        <taxon>Nematoda</taxon>
        <taxon>Enoplea</taxon>
        <taxon>Dorylaimia</taxon>
        <taxon>Trichinellida</taxon>
        <taxon>Trichinellidae</taxon>
        <taxon>Trichinella</taxon>
    </lineage>
</organism>
<feature type="transmembrane region" description="Helical" evidence="1">
    <location>
        <begin position="30"/>
        <end position="51"/>
    </location>
</feature>
<gene>
    <name evidence="2" type="ORF">T03_13210</name>
</gene>
<evidence type="ECO:0000256" key="1">
    <source>
        <dbReference type="SAM" id="Phobius"/>
    </source>
</evidence>
<keyword evidence="1" id="KW-1133">Transmembrane helix</keyword>
<sequence>MLSATQSLTSQKFSDTTSEIGKNERCRSGVFSTSTVFIFLEFAASTFLALIRFHAQIVISQKPGHSGSHFLTVKSRQIIFLKHADMMVDLFFDEKLIFDPTSCSILHVQMIQHFSEELQSPLQRDQFFQIGGLTFSASGLGDQYVIEKTVLTVIRWTVKFHLADKLIETHTLLIEDSTTQVTNSLKPSQVKVVEEGILRNQWKLRTAGKRLSPGKPLDCRSLVLCSQLCESRGFRLRAGVNHGCVNVYAVFWYSSVCYGVNVSQIAVRRSSLICHTAE</sequence>
<dbReference type="EMBL" id="JYDI01000085">
    <property type="protein sequence ID" value="KRY53480.1"/>
    <property type="molecule type" value="Genomic_DNA"/>
</dbReference>
<name>A0A0V1CWC4_TRIBR</name>
<dbReference type="OrthoDB" id="5930232at2759"/>
<dbReference type="Proteomes" id="UP000054653">
    <property type="component" value="Unassembled WGS sequence"/>
</dbReference>
<evidence type="ECO:0000313" key="3">
    <source>
        <dbReference type="Proteomes" id="UP000054653"/>
    </source>
</evidence>
<evidence type="ECO:0000313" key="2">
    <source>
        <dbReference type="EMBL" id="KRY53480.1"/>
    </source>
</evidence>
<accession>A0A0V1CWC4</accession>
<reference evidence="2 3" key="1">
    <citation type="submission" date="2015-01" db="EMBL/GenBank/DDBJ databases">
        <title>Evolution of Trichinella species and genotypes.</title>
        <authorList>
            <person name="Korhonen P.K."/>
            <person name="Edoardo P."/>
            <person name="Giuseppe L.R."/>
            <person name="Gasser R.B."/>
        </authorList>
    </citation>
    <scope>NUCLEOTIDE SEQUENCE [LARGE SCALE GENOMIC DNA]</scope>
    <source>
        <strain evidence="2">ISS120</strain>
    </source>
</reference>
<keyword evidence="3" id="KW-1185">Reference proteome</keyword>
<comment type="caution">
    <text evidence="2">The sequence shown here is derived from an EMBL/GenBank/DDBJ whole genome shotgun (WGS) entry which is preliminary data.</text>
</comment>
<keyword evidence="1" id="KW-0812">Transmembrane</keyword>
<dbReference type="AlphaFoldDB" id="A0A0V1CWC4"/>
<protein>
    <submittedName>
        <fullName evidence="2">Uncharacterized protein</fullName>
    </submittedName>
</protein>